<feature type="region of interest" description="Disordered" evidence="1">
    <location>
        <begin position="134"/>
        <end position="257"/>
    </location>
</feature>
<accession>A0ABQ1XUS6</accession>
<evidence type="ECO:0000256" key="1">
    <source>
        <dbReference type="SAM" id="MobiDB-lite"/>
    </source>
</evidence>
<reference evidence="3" key="1">
    <citation type="journal article" date="2019" name="Int. J. Syst. Evol. Microbiol.">
        <title>The Global Catalogue of Microorganisms (GCM) 10K type strain sequencing project: providing services to taxonomists for standard genome sequencing and annotation.</title>
        <authorList>
            <consortium name="The Broad Institute Genomics Platform"/>
            <consortium name="The Broad Institute Genome Sequencing Center for Infectious Disease"/>
            <person name="Wu L."/>
            <person name="Ma J."/>
        </authorList>
    </citation>
    <scope>NUCLEOTIDE SEQUENCE [LARGE SCALE GENOMIC DNA]</scope>
    <source>
        <strain evidence="3">CGMCC 1.1927</strain>
    </source>
</reference>
<comment type="caution">
    <text evidence="2">The sequence shown here is derived from an EMBL/GenBank/DDBJ whole genome shotgun (WGS) entry which is preliminary data.</text>
</comment>
<keyword evidence="3" id="KW-1185">Reference proteome</keyword>
<gene>
    <name evidence="2" type="ORF">GCM10011577_30020</name>
</gene>
<evidence type="ECO:0000313" key="3">
    <source>
        <dbReference type="Proteomes" id="UP000596938"/>
    </source>
</evidence>
<sequence length="257" mass="24711">MSDTAGTRSDAFVDELLLEAGMDDDGLLRPALLELRALADTAPEPSAAIAALMAPAGAAAPAAAGAAAPPPAGPDEAPRVDELAARRRAKRRIALTTLSVAVSLSAGGAVAAASDQGIRDSLTQLNHTITAFVTGAAPSPSGQQTGQPAAPLPTEPAGTSPAGTAPAGTAPGGAASVPADLAEATQPAAVPPRDGAGAPETPAGQPTSPGKPGDVPVPGNVPGNVPGHVADGLGKAPEVPVPSQIPLPGNLPSVPLP</sequence>
<evidence type="ECO:0000313" key="2">
    <source>
        <dbReference type="EMBL" id="GGH04007.1"/>
    </source>
</evidence>
<dbReference type="Proteomes" id="UP000596938">
    <property type="component" value="Unassembled WGS sequence"/>
</dbReference>
<name>A0ABQ1XUS6_9MICC</name>
<dbReference type="RefSeq" id="WP_188812202.1">
    <property type="nucleotide sequence ID" value="NZ_BAAAWV010000001.1"/>
</dbReference>
<dbReference type="EMBL" id="BMKU01000010">
    <property type="protein sequence ID" value="GGH04007.1"/>
    <property type="molecule type" value="Genomic_DNA"/>
</dbReference>
<proteinExistence type="predicted"/>
<organism evidence="2 3">
    <name type="scientific">Pseudarthrobacter polychromogenes</name>
    <dbReference type="NCBI Taxonomy" id="1676"/>
    <lineage>
        <taxon>Bacteria</taxon>
        <taxon>Bacillati</taxon>
        <taxon>Actinomycetota</taxon>
        <taxon>Actinomycetes</taxon>
        <taxon>Micrococcales</taxon>
        <taxon>Micrococcaceae</taxon>
        <taxon>Pseudarthrobacter</taxon>
    </lineage>
</organism>
<feature type="compositionally biased region" description="Low complexity" evidence="1">
    <location>
        <begin position="156"/>
        <end position="179"/>
    </location>
</feature>
<feature type="compositionally biased region" description="Low complexity" evidence="1">
    <location>
        <begin position="210"/>
        <end position="229"/>
    </location>
</feature>
<protein>
    <submittedName>
        <fullName evidence="2">Uncharacterized protein</fullName>
    </submittedName>
</protein>